<dbReference type="EMBL" id="GEBQ01019446">
    <property type="protein sequence ID" value="JAT20531.1"/>
    <property type="molecule type" value="Transcribed_RNA"/>
</dbReference>
<sequence>MVRVIQVHHFAGQSIQTCEDPVAVTTAPPDRLLVALAHHVVEVRDLNSKTDRKNSSEVLFSFPTVDQVCYMLHCVTGNYVVTLETKLSRQGRETVYTRVYANWDHCGGDQQPMRARIAGRVTPSSSQTGGDTLEMIELPVKFSTTSTIACCQATGNLLVSSQTSLCLFQLVSRTHDISRLRFLDFELWPVTLELSFAPAYLAVVEDVVAAMDSESLHVFRINKGVTRASDWNDRSSNNSGSPSITRNSVKKPVPKKIVVDEVIDLDALTKDTTSPNYILFPSIEASRNESQLTPFKSTHSGLMGVAVKEMPTNEPWAEQMTTMVESLLQLHVSREQLHCLNLRPLYYTSTTTPTSQTECPRLRSPSYSRLAAINVVIATHQEAYLYHFPVENGDTVNPGYLISVFSFTSPVMHISLEPYALHALTQTTLETYTMRSTHAIYNKLGEVTIDDPVCLVGLRPFIGPVELLLSDNHVVILAACDGQTGWTVYSLRLPSADTLHSDMAALAASHQHSVSGTYRHLLTEAHAILYTDQFLSPSPLAPRKAASPVYRASCQRLADHFLTSTNEVDWELGTALSEEAEDNPTTLLARLQAAQAEALQKGVEVDIGPGLAHYLLHCLASTPTPEAVWLPPTTLDCLPPHLLADLLLQSPTLREATTDRLIENLRRQHQISSSPVECLALITLHVERGQTEEAKTLVNSLEDSLPQLSDSLLQNWKLLLDSMRQGSVDKNGIYTFSDVGVILMETKPQVLASILAALVTEKHTLDLQQVLQIFLSYLPSRMGVAGTAASGVLQGFLERVLVSTDHPDTSHPPTKEALQILMRSYLSDLRVNNKGNESNPFPGKRPFFAYMLPPFSSPEHPSLIKLEWLICSGWLNSDCLAELTQYVKEVLPSCLSLLVLAQPSEGLPLLIEKCPQAIPQYTKDRLKNEADLKQLITLLEVKVENDTKGVYEPILKEVLDYLSNNLAPEVLWKVLPGGSAGRQKYKSHLATCQQIAHANHIRSVIIATARQLLATLNL</sequence>
<protein>
    <recommendedName>
        <fullName evidence="1">BLOC-2 complex member HPS3 N-terminal domain-containing protein</fullName>
    </recommendedName>
</protein>
<proteinExistence type="predicted"/>
<dbReference type="InterPro" id="IPR017216">
    <property type="entry name" value="HPS3"/>
</dbReference>
<dbReference type="AlphaFoldDB" id="A0A1B6LA84"/>
<name>A0A1B6LA84_9HEMI</name>
<feature type="domain" description="BLOC-2 complex member HPS3 N-terminal" evidence="1">
    <location>
        <begin position="4"/>
        <end position="234"/>
    </location>
</feature>
<organism evidence="2">
    <name type="scientific">Graphocephala atropunctata</name>
    <dbReference type="NCBI Taxonomy" id="36148"/>
    <lineage>
        <taxon>Eukaryota</taxon>
        <taxon>Metazoa</taxon>
        <taxon>Ecdysozoa</taxon>
        <taxon>Arthropoda</taxon>
        <taxon>Hexapoda</taxon>
        <taxon>Insecta</taxon>
        <taxon>Pterygota</taxon>
        <taxon>Neoptera</taxon>
        <taxon>Paraneoptera</taxon>
        <taxon>Hemiptera</taxon>
        <taxon>Auchenorrhyncha</taxon>
        <taxon>Membracoidea</taxon>
        <taxon>Cicadellidae</taxon>
        <taxon>Cicadellinae</taxon>
        <taxon>Cicadellini</taxon>
        <taxon>Graphocephala</taxon>
    </lineage>
</organism>
<dbReference type="InterPro" id="IPR029437">
    <property type="entry name" value="HPS3_N"/>
</dbReference>
<accession>A0A1B6LA84</accession>
<reference evidence="2" key="1">
    <citation type="submission" date="2015-11" db="EMBL/GenBank/DDBJ databases">
        <title>De novo transcriptome assembly of four potential Pierce s Disease insect vectors from Arizona vineyards.</title>
        <authorList>
            <person name="Tassone E.E."/>
        </authorList>
    </citation>
    <scope>NUCLEOTIDE SEQUENCE</scope>
</reference>
<gene>
    <name evidence="2" type="ORF">g.19133</name>
</gene>
<dbReference type="PANTHER" id="PTHR28633:SF1">
    <property type="entry name" value="BLOC-2 COMPLEX MEMBER HPS3"/>
    <property type="match status" value="1"/>
</dbReference>
<dbReference type="Pfam" id="PF14761">
    <property type="entry name" value="HPS3_N"/>
    <property type="match status" value="1"/>
</dbReference>
<evidence type="ECO:0000259" key="1">
    <source>
        <dbReference type="Pfam" id="PF14761"/>
    </source>
</evidence>
<evidence type="ECO:0000313" key="2">
    <source>
        <dbReference type="EMBL" id="JAT20531.1"/>
    </source>
</evidence>
<dbReference type="PANTHER" id="PTHR28633">
    <property type="entry name" value="HERMANSKY-PUDLAK SYNDROME 3 PROTEIN"/>
    <property type="match status" value="1"/>
</dbReference>
<dbReference type="GO" id="GO:0005737">
    <property type="term" value="C:cytoplasm"/>
    <property type="evidence" value="ECO:0007669"/>
    <property type="project" value="TreeGrafter"/>
</dbReference>